<dbReference type="PANTHER" id="PTHR36681:SF3">
    <property type="entry name" value="NUCLEAR GTPASE, GERMINAL CENTER-ASSOCIATED, TANDEM DUPLICATE 3"/>
    <property type="match status" value="1"/>
</dbReference>
<dbReference type="SUPFAM" id="SSF52540">
    <property type="entry name" value="P-loop containing nucleoside triphosphate hydrolases"/>
    <property type="match status" value="1"/>
</dbReference>
<keyword evidence="5" id="KW-1185">Reference proteome</keyword>
<proteinExistence type="predicted"/>
<keyword evidence="1" id="KW-0175">Coiled coil</keyword>
<feature type="domain" description="Dynamin N-terminal" evidence="3">
    <location>
        <begin position="70"/>
        <end position="315"/>
    </location>
</feature>
<reference evidence="4 5" key="1">
    <citation type="submission" date="2015-06" db="EMBL/GenBank/DDBJ databases">
        <title>Survival trade-offs in plant roots during colonization by closely related pathogenic and mutualistic fungi.</title>
        <authorList>
            <person name="Hacquard S."/>
            <person name="Kracher B."/>
            <person name="Hiruma K."/>
            <person name="Weinman A."/>
            <person name="Muench P."/>
            <person name="Garrido Oter R."/>
            <person name="Ver Loren van Themaat E."/>
            <person name="Dallerey J.-F."/>
            <person name="Damm U."/>
            <person name="Henrissat B."/>
            <person name="Lespinet O."/>
            <person name="Thon M."/>
            <person name="Kemen E."/>
            <person name="McHardy A.C."/>
            <person name="Schulze-Lefert P."/>
            <person name="O'Connell R.J."/>
        </authorList>
    </citation>
    <scope>NUCLEOTIDE SEQUENCE [LARGE SCALE GENOMIC DNA]</scope>
    <source>
        <strain evidence="4 5">0861</strain>
    </source>
</reference>
<gene>
    <name evidence="4" type="ORF">CT0861_07525</name>
</gene>
<comment type="caution">
    <text evidence="4">The sequence shown here is derived from an EMBL/GenBank/DDBJ whole genome shotgun (WGS) entry which is preliminary data.</text>
</comment>
<evidence type="ECO:0000259" key="3">
    <source>
        <dbReference type="Pfam" id="PF00350"/>
    </source>
</evidence>
<feature type="region of interest" description="Disordered" evidence="2">
    <location>
        <begin position="369"/>
        <end position="416"/>
    </location>
</feature>
<name>A0A166VVA0_9PEZI</name>
<dbReference type="AlphaFoldDB" id="A0A166VVA0"/>
<protein>
    <submittedName>
        <fullName evidence="4">Tat pathway signal sequence</fullName>
    </submittedName>
</protein>
<feature type="compositionally biased region" description="Basic and acidic residues" evidence="2">
    <location>
        <begin position="389"/>
        <end position="416"/>
    </location>
</feature>
<feature type="compositionally biased region" description="Acidic residues" evidence="2">
    <location>
        <begin position="372"/>
        <end position="383"/>
    </location>
</feature>
<dbReference type="EMBL" id="LFIV01000027">
    <property type="protein sequence ID" value="KZL74989.1"/>
    <property type="molecule type" value="Genomic_DNA"/>
</dbReference>
<evidence type="ECO:0000313" key="4">
    <source>
        <dbReference type="EMBL" id="KZL74989.1"/>
    </source>
</evidence>
<dbReference type="InterPro" id="IPR045063">
    <property type="entry name" value="Dynamin_N"/>
</dbReference>
<evidence type="ECO:0000313" key="5">
    <source>
        <dbReference type="Proteomes" id="UP000076552"/>
    </source>
</evidence>
<dbReference type="Pfam" id="PF00350">
    <property type="entry name" value="Dynamin_N"/>
    <property type="match status" value="1"/>
</dbReference>
<evidence type="ECO:0000256" key="2">
    <source>
        <dbReference type="SAM" id="MobiDB-lite"/>
    </source>
</evidence>
<feature type="coiled-coil region" evidence="1">
    <location>
        <begin position="129"/>
        <end position="156"/>
    </location>
</feature>
<dbReference type="InterPro" id="IPR027417">
    <property type="entry name" value="P-loop_NTPase"/>
</dbReference>
<sequence length="932" mass="104880">MATAPTSVLASIGDRVEAKEQARILGLSQLALIKATLENDQVGRSQEGLADWTASLNMLNNASKSREILVGVIGETGLGKSSLINALLECEIVPTSNSEACTAAVCIFGWNFDITDGKPFKANITFKSYETVEAELDALKLELADLEETSSAQEEHPDPEYDDRCAQATRQVRNVASWSRLTQDLIRNSSPAEIIQRSPVFSSIFRRGRGDRTEKIIKPIKAASRQSFVDLLKPYVSSSKSELPGAKYWPLVEQVEIFIRCGLLRHGLKLVDLPGVMDALESRAQIARNYLCRLEKRIVVTPATRAADNRAAAELILSERETMILEMEDMLKPDSLCVAVTKIDDIDCGSAEHEFPTDDIRRICRELKDREQSEDDESGEEDGLGGNDDVYHTGEKRPRADKAMTRRVRQRVESGKPGEDDFFSVIDTEDLKSLLKHLCIQERNAELKQKVMDNLLATRSKNRKCRATADTLPTVFPVSSKAFQSFKRSTKTSNIEGFPDRDSTGIPYLKTWLYQVSLDYREEWVDSDIHHMQVLFDAVDGWNQVDQLLSLKLTDDEKEKVADGVTRLSSGLKKIINDKVRNNIQKNLAAMKPLRNTTLKRTHLARKTSKGDPELDLAVSLLGKAVKGWENKNPRANVAAVSRHEKTYWSTYRACARRNGGPFNRPARKGQAKSTIHWMDDVSHAFWQGHFTNWAYEFMRRVPIIKGKIRGTGLKAFTIWVRKIWDDKGLPQSYRDLLKASAYKLSHLFEKYIADVRERVTMFQVTSRAKRDALQRAMADKMRPGYEAAMRHTGKGIMAKQTKDISAHAAAIGHEMFETVRDDLEKELVGDIKQVSSDIARLWTDPNIGCGTLIKGEMTRLSNRLCAKKAKRKTSASISNETKHQLSGAISAWRSEWYRVFIRLPVATGPLEEFEEVEPAKKAVKMEDVTAG</sequence>
<accession>A0A166VVA0</accession>
<organism evidence="4 5">
    <name type="scientific">Colletotrichum tofieldiae</name>
    <dbReference type="NCBI Taxonomy" id="708197"/>
    <lineage>
        <taxon>Eukaryota</taxon>
        <taxon>Fungi</taxon>
        <taxon>Dikarya</taxon>
        <taxon>Ascomycota</taxon>
        <taxon>Pezizomycotina</taxon>
        <taxon>Sordariomycetes</taxon>
        <taxon>Hypocreomycetidae</taxon>
        <taxon>Glomerellales</taxon>
        <taxon>Glomerellaceae</taxon>
        <taxon>Colletotrichum</taxon>
        <taxon>Colletotrichum spaethianum species complex</taxon>
    </lineage>
</organism>
<evidence type="ECO:0000256" key="1">
    <source>
        <dbReference type="SAM" id="Coils"/>
    </source>
</evidence>
<dbReference type="Proteomes" id="UP000076552">
    <property type="component" value="Unassembled WGS sequence"/>
</dbReference>
<dbReference type="Gene3D" id="3.40.50.300">
    <property type="entry name" value="P-loop containing nucleotide triphosphate hydrolases"/>
    <property type="match status" value="1"/>
</dbReference>
<dbReference type="PANTHER" id="PTHR36681">
    <property type="entry name" value="NUCLEAR GTPASE, GERMINAL CENTER-ASSOCIATED, TANDEM DUPLICATE 3"/>
    <property type="match status" value="1"/>
</dbReference>